<feature type="chain" id="PRO_5043353367" evidence="5">
    <location>
        <begin position="24"/>
        <end position="709"/>
    </location>
</feature>
<dbReference type="PANTHER" id="PTHR11757">
    <property type="entry name" value="PROTEASE FAMILY S9A OLIGOPEPTIDASE"/>
    <property type="match status" value="1"/>
</dbReference>
<comment type="caution">
    <text evidence="8">The sequence shown here is derived from an EMBL/GenBank/DDBJ whole genome shotgun (WGS) entry which is preliminary data.</text>
</comment>
<dbReference type="InterPro" id="IPR002470">
    <property type="entry name" value="Peptidase_S9A"/>
</dbReference>
<feature type="domain" description="Peptidase S9 prolyl oligopeptidase catalytic" evidence="6">
    <location>
        <begin position="490"/>
        <end position="704"/>
    </location>
</feature>
<gene>
    <name evidence="8" type="ORF">QE383_002496</name>
</gene>
<evidence type="ECO:0000313" key="8">
    <source>
        <dbReference type="EMBL" id="MDQ1120188.1"/>
    </source>
</evidence>
<feature type="domain" description="Peptidase S9A N-terminal" evidence="7">
    <location>
        <begin position="30"/>
        <end position="431"/>
    </location>
</feature>
<dbReference type="EC" id="3.4.21.83" evidence="8"/>
<evidence type="ECO:0000256" key="1">
    <source>
        <dbReference type="ARBA" id="ARBA00005228"/>
    </source>
</evidence>
<dbReference type="EMBL" id="JAUTBB010000001">
    <property type="protein sequence ID" value="MDQ1120188.1"/>
    <property type="molecule type" value="Genomic_DNA"/>
</dbReference>
<dbReference type="Proteomes" id="UP001234354">
    <property type="component" value="Unassembled WGS sequence"/>
</dbReference>
<dbReference type="Pfam" id="PF00326">
    <property type="entry name" value="Peptidase_S9"/>
    <property type="match status" value="1"/>
</dbReference>
<dbReference type="SUPFAM" id="SSF53474">
    <property type="entry name" value="alpha/beta-Hydrolases"/>
    <property type="match status" value="1"/>
</dbReference>
<keyword evidence="5" id="KW-0732">Signal</keyword>
<dbReference type="Pfam" id="PF02897">
    <property type="entry name" value="Peptidase_S9_N"/>
    <property type="match status" value="1"/>
</dbReference>
<keyword evidence="2" id="KW-0645">Protease</keyword>
<dbReference type="PRINTS" id="PR00862">
    <property type="entry name" value="PROLIGOPTASE"/>
</dbReference>
<accession>A0AAW8GEY5</accession>
<name>A0AAW8GEY5_9GAMM</name>
<reference evidence="8" key="1">
    <citation type="submission" date="2023-07" db="EMBL/GenBank/DDBJ databases">
        <title>Functional and genomic diversity of the sorghum phyllosphere microbiome.</title>
        <authorList>
            <person name="Shade A."/>
        </authorList>
    </citation>
    <scope>NUCLEOTIDE SEQUENCE</scope>
    <source>
        <strain evidence="8">SORGH_AS_0908</strain>
    </source>
</reference>
<dbReference type="RefSeq" id="WP_306993512.1">
    <property type="nucleotide sequence ID" value="NZ_JAUTBB010000001.1"/>
</dbReference>
<proteinExistence type="inferred from homology"/>
<dbReference type="FunFam" id="3.40.50.1820:FF:000005">
    <property type="entry name" value="Prolyl endopeptidase"/>
    <property type="match status" value="1"/>
</dbReference>
<evidence type="ECO:0000256" key="2">
    <source>
        <dbReference type="ARBA" id="ARBA00022670"/>
    </source>
</evidence>
<dbReference type="InterPro" id="IPR051543">
    <property type="entry name" value="Serine_Peptidase_S9A"/>
</dbReference>
<dbReference type="AlphaFoldDB" id="A0AAW8GEY5"/>
<dbReference type="Gene3D" id="3.40.50.1820">
    <property type="entry name" value="alpha/beta hydrolase"/>
    <property type="match status" value="1"/>
</dbReference>
<dbReference type="Gene3D" id="2.130.10.120">
    <property type="entry name" value="Prolyl oligopeptidase, N-terminal domain"/>
    <property type="match status" value="1"/>
</dbReference>
<dbReference type="GO" id="GO:0004252">
    <property type="term" value="F:serine-type endopeptidase activity"/>
    <property type="evidence" value="ECO:0007669"/>
    <property type="project" value="UniProtKB-EC"/>
</dbReference>
<evidence type="ECO:0000256" key="4">
    <source>
        <dbReference type="ARBA" id="ARBA00022825"/>
    </source>
</evidence>
<dbReference type="PANTHER" id="PTHR11757:SF19">
    <property type="entry name" value="PROLYL ENDOPEPTIDASE-LIKE"/>
    <property type="match status" value="1"/>
</dbReference>
<dbReference type="InterPro" id="IPR029058">
    <property type="entry name" value="AB_hydrolase_fold"/>
</dbReference>
<evidence type="ECO:0000313" key="9">
    <source>
        <dbReference type="Proteomes" id="UP001234354"/>
    </source>
</evidence>
<keyword evidence="3 8" id="KW-0378">Hydrolase</keyword>
<dbReference type="InterPro" id="IPR001375">
    <property type="entry name" value="Peptidase_S9_cat"/>
</dbReference>
<dbReference type="SUPFAM" id="SSF50993">
    <property type="entry name" value="Peptidase/esterase 'gauge' domain"/>
    <property type="match status" value="1"/>
</dbReference>
<feature type="signal peptide" evidence="5">
    <location>
        <begin position="1"/>
        <end position="23"/>
    </location>
</feature>
<dbReference type="InterPro" id="IPR023302">
    <property type="entry name" value="Pept_S9A_N"/>
</dbReference>
<organism evidence="8 9">
    <name type="scientific">Pseudoxanthomonas winnipegensis</name>
    <dbReference type="NCBI Taxonomy" id="2480810"/>
    <lineage>
        <taxon>Bacteria</taxon>
        <taxon>Pseudomonadati</taxon>
        <taxon>Pseudomonadota</taxon>
        <taxon>Gammaproteobacteria</taxon>
        <taxon>Lysobacterales</taxon>
        <taxon>Lysobacteraceae</taxon>
        <taxon>Pseudoxanthomonas</taxon>
    </lineage>
</organism>
<evidence type="ECO:0000256" key="5">
    <source>
        <dbReference type="SAM" id="SignalP"/>
    </source>
</evidence>
<dbReference type="GO" id="GO:0006508">
    <property type="term" value="P:proteolysis"/>
    <property type="evidence" value="ECO:0007669"/>
    <property type="project" value="UniProtKB-KW"/>
</dbReference>
<keyword evidence="4" id="KW-0720">Serine protease</keyword>
<evidence type="ECO:0000259" key="6">
    <source>
        <dbReference type="Pfam" id="PF00326"/>
    </source>
</evidence>
<protein>
    <submittedName>
        <fullName evidence="8">Oligopeptidase B</fullName>
        <ecNumber evidence="8">3.4.21.83</ecNumber>
    </submittedName>
</protein>
<evidence type="ECO:0000256" key="3">
    <source>
        <dbReference type="ARBA" id="ARBA00022801"/>
    </source>
</evidence>
<evidence type="ECO:0000259" key="7">
    <source>
        <dbReference type="Pfam" id="PF02897"/>
    </source>
</evidence>
<comment type="similarity">
    <text evidence="1">Belongs to the peptidase S9A family.</text>
</comment>
<sequence>MKPLPALLAATLLMSTSIPSTLAATQATPPDVAKKPHVVTAPFGAQRQDEYYWLRDDTRTNPQMLDYLKAENAYADAVLAPLKPLQDTLYKEIVARIKQDDASVPYRERGYWYYTRFETGKDYPVHARRKGSMEAPEEVMLDVNALADGKGYYSVGTWDVSQDNRLLAYADDAVGRRQYTIRFKDLSTGQVLPDQIPGVSPDVVWADDNKTLFYVENDPETLLTVRVKKHVLGTPVTQDTLVYEEHDDSFYMGLGRTRDDKYITIGVHSTVSSEERYAPAADPQAFTVLAPRARDVEYDADHFDGRWVIRTNADGATNFKIVTAADGATARKDWKDWIAHSDSVYIDGFELFDGFTAIGERSEGLERIRLLGKDGKSSYVQADEPAYSMGLDANPEHDTPWLRYSYTSLTTPATTYELNTVTGERRLLKQQPVLGYDPAKYTTERLWVTARDGTKVPVSLVYKKGFKKDGTAALLQYGYGSYGMSMDPGFSGPVVSLLDRGMVYAIAHIRGGEEMGRAWYDNGKLLRKKNTFTDFIDVTEALVKQGYAAKDRVAAMGGSAGGLLMGAITNMAPDDYRVIISQVPFVDVVTTMLDPSIPLTTNEYDEWGNPEKREFYDYIVTYSPYDNLKKRAYPAIFVGTGLWDSQVQYWEPAKYVARLRDLDTGKLPVVFRTNMEAGHGGKSGRFRRYQEMSEYYAFMLDQLGVTQQH</sequence>